<evidence type="ECO:0000313" key="2">
    <source>
        <dbReference type="Proteomes" id="UP001618531"/>
    </source>
</evidence>
<protein>
    <recommendedName>
        <fullName evidence="3">SLH domain-containing protein</fullName>
    </recommendedName>
</protein>
<reference evidence="1 2" key="1">
    <citation type="submission" date="2024-11" db="EMBL/GenBank/DDBJ databases">
        <title>Identification and Characterization of a Novel Fosfomycin Bacillithiol Transferase FosB8 in Paenibacillus illinoisensis.</title>
        <authorList>
            <person name="Lu W."/>
        </authorList>
    </citation>
    <scope>NUCLEOTIDE SEQUENCE [LARGE SCALE GENOMIC DNA]</scope>
    <source>
        <strain evidence="1 2">WP77</strain>
    </source>
</reference>
<evidence type="ECO:0000313" key="1">
    <source>
        <dbReference type="EMBL" id="MFK0525205.1"/>
    </source>
</evidence>
<dbReference type="Proteomes" id="UP001618531">
    <property type="component" value="Unassembled WGS sequence"/>
</dbReference>
<sequence>MTRAEAVKVLNVLFKRTPAAGTGSQSFSDVPASHWAYADIEAAAKQ</sequence>
<comment type="caution">
    <text evidence="1">The sequence shown here is derived from an EMBL/GenBank/DDBJ whole genome shotgun (WGS) entry which is preliminary data.</text>
</comment>
<proteinExistence type="predicted"/>
<accession>A0ABW8HZU6</accession>
<gene>
    <name evidence="1" type="ORF">ACINKY_23630</name>
</gene>
<organism evidence="1 2">
    <name type="scientific">Paenibacillus illinoisensis</name>
    <dbReference type="NCBI Taxonomy" id="59845"/>
    <lineage>
        <taxon>Bacteria</taxon>
        <taxon>Bacillati</taxon>
        <taxon>Bacillota</taxon>
        <taxon>Bacilli</taxon>
        <taxon>Bacillales</taxon>
        <taxon>Paenibacillaceae</taxon>
        <taxon>Paenibacillus</taxon>
    </lineage>
</organism>
<dbReference type="RefSeq" id="WP_402877924.1">
    <property type="nucleotide sequence ID" value="NZ_JBIYSL010000005.1"/>
</dbReference>
<dbReference type="EMBL" id="JBIYSL010000005">
    <property type="protein sequence ID" value="MFK0525205.1"/>
    <property type="molecule type" value="Genomic_DNA"/>
</dbReference>
<keyword evidence="2" id="KW-1185">Reference proteome</keyword>
<evidence type="ECO:0008006" key="3">
    <source>
        <dbReference type="Google" id="ProtNLM"/>
    </source>
</evidence>
<name>A0ABW8HZU6_9BACL</name>